<protein>
    <submittedName>
        <fullName evidence="1">Uncharacterized protein</fullName>
    </submittedName>
</protein>
<proteinExistence type="predicted"/>
<comment type="caution">
    <text evidence="1">The sequence shown here is derived from an EMBL/GenBank/DDBJ whole genome shotgun (WGS) entry which is preliminary data.</text>
</comment>
<reference evidence="2" key="1">
    <citation type="journal article" date="2022" name="Mol. Ecol. Resour.">
        <title>The genomes of chicory, endive, great burdock and yacon provide insights into Asteraceae palaeo-polyploidization history and plant inulin production.</title>
        <authorList>
            <person name="Fan W."/>
            <person name="Wang S."/>
            <person name="Wang H."/>
            <person name="Wang A."/>
            <person name="Jiang F."/>
            <person name="Liu H."/>
            <person name="Zhao H."/>
            <person name="Xu D."/>
            <person name="Zhang Y."/>
        </authorList>
    </citation>
    <scope>NUCLEOTIDE SEQUENCE [LARGE SCALE GENOMIC DNA]</scope>
    <source>
        <strain evidence="2">cv. Yunnan</strain>
    </source>
</reference>
<organism evidence="1 2">
    <name type="scientific">Smallanthus sonchifolius</name>
    <dbReference type="NCBI Taxonomy" id="185202"/>
    <lineage>
        <taxon>Eukaryota</taxon>
        <taxon>Viridiplantae</taxon>
        <taxon>Streptophyta</taxon>
        <taxon>Embryophyta</taxon>
        <taxon>Tracheophyta</taxon>
        <taxon>Spermatophyta</taxon>
        <taxon>Magnoliopsida</taxon>
        <taxon>eudicotyledons</taxon>
        <taxon>Gunneridae</taxon>
        <taxon>Pentapetalae</taxon>
        <taxon>asterids</taxon>
        <taxon>campanulids</taxon>
        <taxon>Asterales</taxon>
        <taxon>Asteraceae</taxon>
        <taxon>Asteroideae</taxon>
        <taxon>Heliantheae alliance</taxon>
        <taxon>Millerieae</taxon>
        <taxon>Smallanthus</taxon>
    </lineage>
</organism>
<dbReference type="Proteomes" id="UP001056120">
    <property type="component" value="Linkage Group LG21"/>
</dbReference>
<evidence type="ECO:0000313" key="1">
    <source>
        <dbReference type="EMBL" id="KAI3731889.1"/>
    </source>
</evidence>
<accession>A0ACB9CC98</accession>
<keyword evidence="2" id="KW-1185">Reference proteome</keyword>
<gene>
    <name evidence="1" type="ORF">L1987_63081</name>
</gene>
<name>A0ACB9CC98_9ASTR</name>
<sequence>MMRRWRKADERWLQAMVVRPDNGFNQNLVFLSWVPSTSDYCSRISRKQFQMEKKTNYSILGCLYSNQFYLYICVGSLVICCCSYEIHAVSNDSFTLSSFTYGRTVLRPFDWRYIRVDLPTWFSSMTISLESDVDFDKSRITMADKSNLPMICAREGSPPLPDTYNTSFIGLVMDPILNGSLAIEGLQFFEKCYPMQKNVLIKLTNEQISPGVWYFGLFNGIGSMRTQSKMINRGSGYAFSGNVSVEGCLSPSISGQFCNETIDHLSCVDQKSIQGTVTSCRNDGEQPCIHQNESKLYSLDLLGVTEEIIISATNVISNQTQPSNGANNVSDIILMCYARHGSISSPSAHDYSGNINNAPLVIRSPKVGRWYITITTLNLSNETTGSMNVCYSLEWKLLRCPIDKAGLNCTWERYTLQTIMRKNPSVPFESYYLPASDKVSSNSANFLVEPLLSNSSLGQSQSQHFAWTYFLVDIPSGASGGSIHIRLNSDKKINHEIYASYGAQPIEDKWDYFYANSTSNSNGSMFFKLYDSDENSISFYIVYVRGGTWSFGVKHLTSVSNASGSQSQSQSQTTMSISIERCPRRCSSHGTCQNNVEMSGLSLYSYCWCDRTHGGFDCSVEIVSHQGHIWQSVSLIASNAAFVFPAYWALRQKAFAEWVLYTSSGISSGLYHACDVGTWCALSFRVLQFMDFWLSFMAVVSTFVYLADIDEGLKRTIHTVVAILTALMAENGPTRSSNIILVIAIGAAGLLVGFSVELLRHYGRFSFSVELFLNMLHSWQTIKEWCRNLIKTIVKRFRWFFVVAGFAALAMAAISWNLESTDSYWFWHSMWHVSIYTSSFLFIYSKVNAINRAGEPENTNYELTRQDSFSRGQDQRENGRVR</sequence>
<dbReference type="EMBL" id="CM042038">
    <property type="protein sequence ID" value="KAI3731889.1"/>
    <property type="molecule type" value="Genomic_DNA"/>
</dbReference>
<reference evidence="1 2" key="2">
    <citation type="journal article" date="2022" name="Mol. Ecol. Resour.">
        <title>The genomes of chicory, endive, great burdock and yacon provide insights into Asteraceae paleo-polyploidization history and plant inulin production.</title>
        <authorList>
            <person name="Fan W."/>
            <person name="Wang S."/>
            <person name="Wang H."/>
            <person name="Wang A."/>
            <person name="Jiang F."/>
            <person name="Liu H."/>
            <person name="Zhao H."/>
            <person name="Xu D."/>
            <person name="Zhang Y."/>
        </authorList>
    </citation>
    <scope>NUCLEOTIDE SEQUENCE [LARGE SCALE GENOMIC DNA]</scope>
    <source>
        <strain evidence="2">cv. Yunnan</strain>
        <tissue evidence="1">Leaves</tissue>
    </source>
</reference>
<evidence type="ECO:0000313" key="2">
    <source>
        <dbReference type="Proteomes" id="UP001056120"/>
    </source>
</evidence>